<organism evidence="2 3">
    <name type="scientific">Marmota marmota marmota</name>
    <name type="common">Alpine marmot</name>
    <dbReference type="NCBI Taxonomy" id="9994"/>
    <lineage>
        <taxon>Eukaryota</taxon>
        <taxon>Metazoa</taxon>
        <taxon>Chordata</taxon>
        <taxon>Craniata</taxon>
        <taxon>Vertebrata</taxon>
        <taxon>Euteleostomi</taxon>
        <taxon>Mammalia</taxon>
        <taxon>Eutheria</taxon>
        <taxon>Euarchontoglires</taxon>
        <taxon>Glires</taxon>
        <taxon>Rodentia</taxon>
        <taxon>Sciuromorpha</taxon>
        <taxon>Sciuridae</taxon>
        <taxon>Xerinae</taxon>
        <taxon>Marmotini</taxon>
        <taxon>Marmota</taxon>
    </lineage>
</organism>
<accession>A0A8C6ESC8</accession>
<dbReference type="Ensembl" id="ENSMMMT00000014006.1">
    <property type="protein sequence ID" value="ENSMMMP00000012261.1"/>
    <property type="gene ID" value="ENSMMMG00000010973.1"/>
</dbReference>
<evidence type="ECO:0000313" key="3">
    <source>
        <dbReference type="Proteomes" id="UP000694407"/>
    </source>
</evidence>
<dbReference type="PANTHER" id="PTHR23065:SF6">
    <property type="entry name" value="F-BAR DOMAIN ONLY PROTEIN 1"/>
    <property type="match status" value="1"/>
</dbReference>
<dbReference type="GO" id="GO:0072583">
    <property type="term" value="P:clathrin-dependent endocytosis"/>
    <property type="evidence" value="ECO:0007669"/>
    <property type="project" value="TreeGrafter"/>
</dbReference>
<name>A0A8C6ESC8_MARMA</name>
<feature type="region of interest" description="Disordered" evidence="1">
    <location>
        <begin position="75"/>
        <end position="103"/>
    </location>
</feature>
<gene>
    <name evidence="2" type="primary">LOC107134834</name>
</gene>
<dbReference type="GO" id="GO:0005886">
    <property type="term" value="C:plasma membrane"/>
    <property type="evidence" value="ECO:0007669"/>
    <property type="project" value="TreeGrafter"/>
</dbReference>
<dbReference type="Proteomes" id="UP000694407">
    <property type="component" value="Unplaced"/>
</dbReference>
<dbReference type="PANTHER" id="PTHR23065">
    <property type="entry name" value="PROLINE-SERINE-THREONINE PHOSPHATASE INTERACTING PROTEIN 1"/>
    <property type="match status" value="1"/>
</dbReference>
<reference evidence="2" key="1">
    <citation type="submission" date="2025-08" db="UniProtKB">
        <authorList>
            <consortium name="Ensembl"/>
        </authorList>
    </citation>
    <scope>IDENTIFICATION</scope>
</reference>
<dbReference type="SUPFAM" id="SSF103657">
    <property type="entry name" value="BAR/IMD domain-like"/>
    <property type="match status" value="1"/>
</dbReference>
<dbReference type="GO" id="GO:0030136">
    <property type="term" value="C:clathrin-coated vesicle"/>
    <property type="evidence" value="ECO:0007669"/>
    <property type="project" value="TreeGrafter"/>
</dbReference>
<dbReference type="GO" id="GO:0048268">
    <property type="term" value="P:clathrin coat assembly"/>
    <property type="evidence" value="ECO:0007669"/>
    <property type="project" value="TreeGrafter"/>
</dbReference>
<dbReference type="GO" id="GO:0005905">
    <property type="term" value="C:clathrin-coated pit"/>
    <property type="evidence" value="ECO:0007669"/>
    <property type="project" value="TreeGrafter"/>
</dbReference>
<dbReference type="InterPro" id="IPR027267">
    <property type="entry name" value="AH/BAR_dom_sf"/>
</dbReference>
<protein>
    <submittedName>
        <fullName evidence="2">Uncharacterized LOC107134834</fullName>
    </submittedName>
</protein>
<reference evidence="2" key="2">
    <citation type="submission" date="2025-09" db="UniProtKB">
        <authorList>
            <consortium name="Ensembl"/>
        </authorList>
    </citation>
    <scope>IDENTIFICATION</scope>
</reference>
<keyword evidence="3" id="KW-1185">Reference proteome</keyword>
<proteinExistence type="predicted"/>
<evidence type="ECO:0000256" key="1">
    <source>
        <dbReference type="SAM" id="MobiDB-lite"/>
    </source>
</evidence>
<evidence type="ECO:0000313" key="2">
    <source>
        <dbReference type="Ensembl" id="ENSMMMP00000012261.1"/>
    </source>
</evidence>
<sequence>MAKLSKLASNGTPMGTFAPLWEVFRVSSDKLALCHLELTRKLQDLIKDVLRYGEEQLKAHKRVRARGRGQRIRVPGLLRPPDLGVPPDARHLHTPDPPGLDELPLRAQQQQGAGAGLSGDPGQNWSRTYRLWPASAREASAQLGADAVLCRVETVTCRLQYHTASPFLCIVSLAAFVLQGESRSGTSPAH</sequence>
<dbReference type="GeneTree" id="ENSGT00940000160489"/>
<dbReference type="Gene3D" id="1.20.1270.60">
    <property type="entry name" value="Arfaptin homology (AH) domain/BAR domain"/>
    <property type="match status" value="1"/>
</dbReference>
<dbReference type="AlphaFoldDB" id="A0A8C6ESC8"/>